<protein>
    <submittedName>
        <fullName evidence="6">ABC transporter substrate-binding protein</fullName>
    </submittedName>
</protein>
<evidence type="ECO:0000256" key="2">
    <source>
        <dbReference type="ARBA" id="ARBA00022729"/>
    </source>
</evidence>
<dbReference type="CDD" id="cd06346">
    <property type="entry name" value="PBP1_ABC_ligand_binding-like"/>
    <property type="match status" value="1"/>
</dbReference>
<sequence length="418" mass="43326">MKKLLLSSICALGAMTGSAMAQDCEIAFGSVLSLTGPNAAIGKAIGDAGQLAVDQFNEAGGAAGCKVRYVLRDDQGQPNVGVDAAKSLVEIDGSPVILGSIASGVTLPILTSVAVPAKVTQISCCSSAPSLTELAAEGGTDGLWFRTLPTSRPQGIVMATLAHEAGLKTMAIVYVNSDYGVGLARDFKEAFEKLGGTVSQMIAYNEQQPSYRVEVNAALQGEPEAMFLVAFPADGATVAREWISFGGSSKLYLSNAMRADEFVHAVGADILVDAVGIDNAQISGESVSSFDAAWEKRFGSAPNGPGLHTMYDATAVALLAMEKAGKPNGRAIADNIRTVTGGEGEVILPGVEGFTRAKQLVAENKPFTYVGATGPITFDANGDVNGPYLIWGVKDGKLTTIDTWDIPRVDAATAAIEK</sequence>
<dbReference type="Pfam" id="PF13458">
    <property type="entry name" value="Peripla_BP_6"/>
    <property type="match status" value="1"/>
</dbReference>
<evidence type="ECO:0000313" key="6">
    <source>
        <dbReference type="EMBL" id="MBS9721852.1"/>
    </source>
</evidence>
<gene>
    <name evidence="6" type="ORF">JYU29_14270</name>
</gene>
<feature type="domain" description="Leucine-binding protein" evidence="5">
    <location>
        <begin position="26"/>
        <end position="348"/>
    </location>
</feature>
<keyword evidence="3" id="KW-0813">Transport</keyword>
<dbReference type="InterPro" id="IPR051010">
    <property type="entry name" value="BCAA_transport"/>
</dbReference>
<dbReference type="PANTHER" id="PTHR30483">
    <property type="entry name" value="LEUCINE-SPECIFIC-BINDING PROTEIN"/>
    <property type="match status" value="1"/>
</dbReference>
<reference evidence="6 7" key="1">
    <citation type="submission" date="2021-03" db="EMBL/GenBank/DDBJ databases">
        <title>Tianweitania aestuarii sp. nov., isolated from a tidal flat.</title>
        <authorList>
            <person name="Park S."/>
            <person name="Yoon J.-H."/>
        </authorList>
    </citation>
    <scope>NUCLEOTIDE SEQUENCE [LARGE SCALE GENOMIC DNA]</scope>
    <source>
        <strain evidence="6 7">BSSL-BM11</strain>
    </source>
</reference>
<dbReference type="InterPro" id="IPR028081">
    <property type="entry name" value="Leu-bd"/>
</dbReference>
<proteinExistence type="inferred from homology"/>
<evidence type="ECO:0000256" key="1">
    <source>
        <dbReference type="ARBA" id="ARBA00010062"/>
    </source>
</evidence>
<evidence type="ECO:0000256" key="4">
    <source>
        <dbReference type="SAM" id="SignalP"/>
    </source>
</evidence>
<dbReference type="Gene3D" id="3.40.50.2300">
    <property type="match status" value="2"/>
</dbReference>
<evidence type="ECO:0000256" key="3">
    <source>
        <dbReference type="ARBA" id="ARBA00022970"/>
    </source>
</evidence>
<dbReference type="PANTHER" id="PTHR30483:SF6">
    <property type="entry name" value="PERIPLASMIC BINDING PROTEIN OF ABC TRANSPORTER FOR NATURAL AMINO ACIDS"/>
    <property type="match status" value="1"/>
</dbReference>
<keyword evidence="3" id="KW-0029">Amino-acid transport</keyword>
<accession>A0ABS5RXZ9</accession>
<dbReference type="RefSeq" id="WP_213985467.1">
    <property type="nucleotide sequence ID" value="NZ_JAFMNX010000003.1"/>
</dbReference>
<feature type="signal peptide" evidence="4">
    <location>
        <begin position="1"/>
        <end position="21"/>
    </location>
</feature>
<keyword evidence="2 4" id="KW-0732">Signal</keyword>
<comment type="similarity">
    <text evidence="1">Belongs to the leucine-binding protein family.</text>
</comment>
<evidence type="ECO:0000313" key="7">
    <source>
        <dbReference type="Proteomes" id="UP001297272"/>
    </source>
</evidence>
<keyword evidence="7" id="KW-1185">Reference proteome</keyword>
<dbReference type="InterPro" id="IPR028082">
    <property type="entry name" value="Peripla_BP_I"/>
</dbReference>
<organism evidence="6 7">
    <name type="scientific">Tianweitania aestuarii</name>
    <dbReference type="NCBI Taxonomy" id="2814886"/>
    <lineage>
        <taxon>Bacteria</taxon>
        <taxon>Pseudomonadati</taxon>
        <taxon>Pseudomonadota</taxon>
        <taxon>Alphaproteobacteria</taxon>
        <taxon>Hyphomicrobiales</taxon>
        <taxon>Phyllobacteriaceae</taxon>
        <taxon>Tianweitania</taxon>
    </lineage>
</organism>
<dbReference type="Proteomes" id="UP001297272">
    <property type="component" value="Unassembled WGS sequence"/>
</dbReference>
<dbReference type="SUPFAM" id="SSF53822">
    <property type="entry name" value="Periplasmic binding protein-like I"/>
    <property type="match status" value="1"/>
</dbReference>
<feature type="chain" id="PRO_5047369242" evidence="4">
    <location>
        <begin position="22"/>
        <end position="418"/>
    </location>
</feature>
<comment type="caution">
    <text evidence="6">The sequence shown here is derived from an EMBL/GenBank/DDBJ whole genome shotgun (WGS) entry which is preliminary data.</text>
</comment>
<name>A0ABS5RXZ9_9HYPH</name>
<dbReference type="EMBL" id="JAFMNX010000003">
    <property type="protein sequence ID" value="MBS9721852.1"/>
    <property type="molecule type" value="Genomic_DNA"/>
</dbReference>
<evidence type="ECO:0000259" key="5">
    <source>
        <dbReference type="Pfam" id="PF13458"/>
    </source>
</evidence>